<organism evidence="1 2">
    <name type="scientific">Ceratodon purpureus</name>
    <name type="common">Fire moss</name>
    <name type="synonym">Dicranum purpureum</name>
    <dbReference type="NCBI Taxonomy" id="3225"/>
    <lineage>
        <taxon>Eukaryota</taxon>
        <taxon>Viridiplantae</taxon>
        <taxon>Streptophyta</taxon>
        <taxon>Embryophyta</taxon>
        <taxon>Bryophyta</taxon>
        <taxon>Bryophytina</taxon>
        <taxon>Bryopsida</taxon>
        <taxon>Dicranidae</taxon>
        <taxon>Pseudoditrichales</taxon>
        <taxon>Ditrichaceae</taxon>
        <taxon>Ceratodon</taxon>
    </lineage>
</organism>
<keyword evidence="2" id="KW-1185">Reference proteome</keyword>
<comment type="caution">
    <text evidence="1">The sequence shown here is derived from an EMBL/GenBank/DDBJ whole genome shotgun (WGS) entry which is preliminary data.</text>
</comment>
<evidence type="ECO:0000313" key="2">
    <source>
        <dbReference type="Proteomes" id="UP000822688"/>
    </source>
</evidence>
<reference evidence="1" key="1">
    <citation type="submission" date="2020-06" db="EMBL/GenBank/DDBJ databases">
        <title>WGS assembly of Ceratodon purpureus strain R40.</title>
        <authorList>
            <person name="Carey S.B."/>
            <person name="Jenkins J."/>
            <person name="Shu S."/>
            <person name="Lovell J.T."/>
            <person name="Sreedasyam A."/>
            <person name="Maumus F."/>
            <person name="Tiley G.P."/>
            <person name="Fernandez-Pozo N."/>
            <person name="Barry K."/>
            <person name="Chen C."/>
            <person name="Wang M."/>
            <person name="Lipzen A."/>
            <person name="Daum C."/>
            <person name="Saski C.A."/>
            <person name="Payton A.C."/>
            <person name="Mcbreen J.C."/>
            <person name="Conrad R.E."/>
            <person name="Kollar L.M."/>
            <person name="Olsson S."/>
            <person name="Huttunen S."/>
            <person name="Landis J.B."/>
            <person name="Wickett N.J."/>
            <person name="Johnson M.G."/>
            <person name="Rensing S.A."/>
            <person name="Grimwood J."/>
            <person name="Schmutz J."/>
            <person name="Mcdaniel S.F."/>
        </authorList>
    </citation>
    <scope>NUCLEOTIDE SEQUENCE</scope>
    <source>
        <strain evidence="1">R40</strain>
    </source>
</reference>
<proteinExistence type="predicted"/>
<protein>
    <submittedName>
        <fullName evidence="1">Uncharacterized protein</fullName>
    </submittedName>
</protein>
<dbReference type="Proteomes" id="UP000822688">
    <property type="component" value="Chromosome 7"/>
</dbReference>
<accession>A0A8T0HB74</accession>
<dbReference type="EMBL" id="CM026428">
    <property type="protein sequence ID" value="KAG0566362.1"/>
    <property type="molecule type" value="Genomic_DNA"/>
</dbReference>
<dbReference type="AlphaFoldDB" id="A0A8T0HB74"/>
<evidence type="ECO:0000313" key="1">
    <source>
        <dbReference type="EMBL" id="KAG0566362.1"/>
    </source>
</evidence>
<gene>
    <name evidence="1" type="ORF">KC19_7G058100</name>
</gene>
<name>A0A8T0HB74_CERPU</name>
<sequence>MNAKMKCTKSLLNPAIPDAAYFCLETSNLSLTNENETSLASHTVQAELHEVYFWLRSCSHLIDNVHLAQLGFAEMSFCWCLALVIQELTLNVTRFVRSAGRGDSGVL</sequence>